<proteinExistence type="predicted"/>
<accession>A0A3S0A0D3</accession>
<gene>
    <name evidence="2" type="ORF">EJC49_12705</name>
</gene>
<evidence type="ECO:0000313" key="3">
    <source>
        <dbReference type="Proteomes" id="UP000278398"/>
    </source>
</evidence>
<comment type="caution">
    <text evidence="2">The sequence shown here is derived from an EMBL/GenBank/DDBJ whole genome shotgun (WGS) entry which is preliminary data.</text>
</comment>
<sequence length="360" mass="37530">MTSPQIAWLPDGRRLHMNHGPIDLIVEAFGDDDERQAAYEQAAARFATVLSELVGELPDLRRPGGAAARGFVGATARRMETAARRFSDDGAMFVTPMAAVAGAVADEVLAAMVAGRRLDRAYVNDGGDIALHLAPGRSLGLAIGGKDETMADRVTVCAEDAVRGVATSGWRGRSHSLGIADAVTVLARDAASADVAATLIANAVDLPGHQAIGRMPAVELSPDSDLGKRLVTVSVGVLTEGEVGAALERGLAVAEDFRRRGWIAAAALFLAGEGRVCRSTEAAFLRAPLCLPASPPRVGRSPSRRVSQITDGAGNAAAPKLPISPRVGEMGGSPEGGAAKRLSDSKRDHRSRVFRESKHA</sequence>
<dbReference type="SUPFAM" id="SSF143631">
    <property type="entry name" value="ApbE-like"/>
    <property type="match status" value="1"/>
</dbReference>
<dbReference type="AlphaFoldDB" id="A0A3S0A0D3"/>
<dbReference type="EMBL" id="RWKW01000043">
    <property type="protein sequence ID" value="RST86019.1"/>
    <property type="molecule type" value="Genomic_DNA"/>
</dbReference>
<evidence type="ECO:0000256" key="1">
    <source>
        <dbReference type="SAM" id="MobiDB-lite"/>
    </source>
</evidence>
<dbReference type="OrthoDB" id="9814719at2"/>
<protein>
    <submittedName>
        <fullName evidence="2">UPF0280 family protein</fullName>
    </submittedName>
</protein>
<feature type="compositionally biased region" description="Basic and acidic residues" evidence="1">
    <location>
        <begin position="341"/>
        <end position="360"/>
    </location>
</feature>
<dbReference type="NCBIfam" id="NF003322">
    <property type="entry name" value="PRK04334.1-2"/>
    <property type="match status" value="1"/>
</dbReference>
<feature type="region of interest" description="Disordered" evidence="1">
    <location>
        <begin position="295"/>
        <end position="360"/>
    </location>
</feature>
<dbReference type="InterPro" id="IPR003374">
    <property type="entry name" value="ApbE-like_sf"/>
</dbReference>
<reference evidence="2 3" key="1">
    <citation type="submission" date="2018-12" db="EMBL/GenBank/DDBJ databases">
        <title>Mesorhizobium carbonis sp. nov., isolated from coal mine water.</title>
        <authorList>
            <person name="Xin W."/>
            <person name="Xu Z."/>
            <person name="Xiang F."/>
            <person name="Zhang J."/>
            <person name="Xi L."/>
            <person name="Liu J."/>
        </authorList>
    </citation>
    <scope>NUCLEOTIDE SEQUENCE [LARGE SCALE GENOMIC DNA]</scope>
    <source>
        <strain evidence="2 3">B2.3</strain>
    </source>
</reference>
<dbReference type="Proteomes" id="UP000278398">
    <property type="component" value="Unassembled WGS sequence"/>
</dbReference>
<dbReference type="Gene3D" id="3.10.520.10">
    <property type="entry name" value="ApbE-like domains"/>
    <property type="match status" value="1"/>
</dbReference>
<evidence type="ECO:0000313" key="2">
    <source>
        <dbReference type="EMBL" id="RST86019.1"/>
    </source>
</evidence>
<feature type="compositionally biased region" description="Low complexity" evidence="1">
    <location>
        <begin position="296"/>
        <end position="307"/>
    </location>
</feature>
<keyword evidence="3" id="KW-1185">Reference proteome</keyword>
<name>A0A3S0A0D3_9HYPH</name>
<organism evidence="2 3">
    <name type="scientific">Aquibium carbonis</name>
    <dbReference type="NCBI Taxonomy" id="2495581"/>
    <lineage>
        <taxon>Bacteria</taxon>
        <taxon>Pseudomonadati</taxon>
        <taxon>Pseudomonadota</taxon>
        <taxon>Alphaproteobacteria</taxon>
        <taxon>Hyphomicrobiales</taxon>
        <taxon>Phyllobacteriaceae</taxon>
        <taxon>Aquibium</taxon>
    </lineage>
</organism>